<comment type="caution">
    <text evidence="1">The sequence shown here is derived from an EMBL/GenBank/DDBJ whole genome shotgun (WGS) entry which is preliminary data.</text>
</comment>
<organism evidence="1 2">
    <name type="scientific">Paralvinella palmiformis</name>
    <dbReference type="NCBI Taxonomy" id="53620"/>
    <lineage>
        <taxon>Eukaryota</taxon>
        <taxon>Metazoa</taxon>
        <taxon>Spiralia</taxon>
        <taxon>Lophotrochozoa</taxon>
        <taxon>Annelida</taxon>
        <taxon>Polychaeta</taxon>
        <taxon>Sedentaria</taxon>
        <taxon>Canalipalpata</taxon>
        <taxon>Terebellida</taxon>
        <taxon>Terebelliformia</taxon>
        <taxon>Alvinellidae</taxon>
        <taxon>Paralvinella</taxon>
    </lineage>
</organism>
<keyword evidence="2" id="KW-1185">Reference proteome</keyword>
<protein>
    <submittedName>
        <fullName evidence="1">Uncharacterized protein</fullName>
    </submittedName>
</protein>
<evidence type="ECO:0000313" key="2">
    <source>
        <dbReference type="Proteomes" id="UP001208570"/>
    </source>
</evidence>
<dbReference type="AlphaFoldDB" id="A0AAD9JMB2"/>
<proteinExistence type="predicted"/>
<evidence type="ECO:0000313" key="1">
    <source>
        <dbReference type="EMBL" id="KAK2155331.1"/>
    </source>
</evidence>
<reference evidence="1" key="1">
    <citation type="journal article" date="2023" name="Mol. Biol. Evol.">
        <title>Third-Generation Sequencing Reveals the Adaptive Role of the Epigenome in Three Deep-Sea Polychaetes.</title>
        <authorList>
            <person name="Perez M."/>
            <person name="Aroh O."/>
            <person name="Sun Y."/>
            <person name="Lan Y."/>
            <person name="Juniper S.K."/>
            <person name="Young C.R."/>
            <person name="Angers B."/>
            <person name="Qian P.Y."/>
        </authorList>
    </citation>
    <scope>NUCLEOTIDE SEQUENCE</scope>
    <source>
        <strain evidence="1">P08H-3</strain>
    </source>
</reference>
<accession>A0AAD9JMB2</accession>
<dbReference type="Proteomes" id="UP001208570">
    <property type="component" value="Unassembled WGS sequence"/>
</dbReference>
<sequence>MKKEPRLAHGKTCDLCKRRNHFRGSEMCKPSVHLVHDDSDDSYYSISCVTAEFHTILSSDSSTIYCIMRLNQQDIKMQIDCCATVNILPKSYINNNGILPESVTPRMWNGVNMKTLGKCQVKTINRATGGKFNVHYMIVDQYEFTPLLSRKASEVTKIMTVNYG</sequence>
<gene>
    <name evidence="1" type="ORF">LSH36_242g00024</name>
</gene>
<name>A0AAD9JMB2_9ANNE</name>
<dbReference type="EMBL" id="JAODUP010000242">
    <property type="protein sequence ID" value="KAK2155331.1"/>
    <property type="molecule type" value="Genomic_DNA"/>
</dbReference>